<name>A0ABW9YB57_9GAMM</name>
<feature type="transmembrane region" description="Helical" evidence="1">
    <location>
        <begin position="149"/>
        <end position="171"/>
    </location>
</feature>
<organism evidence="2 3">
    <name type="scientific">Photobacterium alginatilyticum</name>
    <dbReference type="NCBI Taxonomy" id="1775171"/>
    <lineage>
        <taxon>Bacteria</taxon>
        <taxon>Pseudomonadati</taxon>
        <taxon>Pseudomonadota</taxon>
        <taxon>Gammaproteobacteria</taxon>
        <taxon>Vibrionales</taxon>
        <taxon>Vibrionaceae</taxon>
        <taxon>Photobacterium</taxon>
    </lineage>
</organism>
<feature type="transmembrane region" description="Helical" evidence="1">
    <location>
        <begin position="398"/>
        <end position="418"/>
    </location>
</feature>
<sequence length="428" mass="47022">MRLTGLNFSDIPQLDVPLRFYLTAPFFAVIASLMLIWQGDAIWLGRWLPASLAITHLVAIGMMAMIMIGSLFQIMPVLCGAPITIPPTPLLLMQAGLIFGTLALSAGFFGWPTFAISFVLLALSLGYFITSLLGVLLRKAGGQQTRVPIMLAGLALAVVVLAGLLLLAGYLWGYFPFAGKNLTNFHASTGIFGWVLLLIMVVSFQVIPMFHVTPEFPRHWRIALPALLVIGLASIALSTLLQLSLYYSSALIAGVAILYAAVGLHRLRQRKRKLPDTVVSYWQWAYACLICGCLLMIAMPLVPIQLQGRAEVFIALIIGMGFVLGVIQGMLLKIVPFLITLHLQPIAMANPSAMMLLPDHYSLISRQQMKVQFRLYQLGMASVLVSLLYPPVTATIGLMMLLNWLWIGYNIASASITYRNVRQEMMAS</sequence>
<comment type="caution">
    <text evidence="2">The sequence shown here is derived from an EMBL/GenBank/DDBJ whole genome shotgun (WGS) entry which is preliminary data.</text>
</comment>
<dbReference type="Proteomes" id="UP000738517">
    <property type="component" value="Unassembled WGS sequence"/>
</dbReference>
<dbReference type="RefSeq" id="WP_160648121.1">
    <property type="nucleotide sequence ID" value="NZ_RSEJ01000001.1"/>
</dbReference>
<accession>A0ABW9YB57</accession>
<feature type="transmembrane region" description="Helical" evidence="1">
    <location>
        <begin position="90"/>
        <end position="109"/>
    </location>
</feature>
<feature type="transmembrane region" description="Helical" evidence="1">
    <location>
        <begin position="57"/>
        <end position="78"/>
    </location>
</feature>
<feature type="transmembrane region" description="Helical" evidence="1">
    <location>
        <begin position="284"/>
        <end position="306"/>
    </location>
</feature>
<keyword evidence="1" id="KW-1133">Transmembrane helix</keyword>
<evidence type="ECO:0000313" key="2">
    <source>
        <dbReference type="EMBL" id="NBI50966.1"/>
    </source>
</evidence>
<proteinExistence type="predicted"/>
<keyword evidence="3" id="KW-1185">Reference proteome</keyword>
<feature type="transmembrane region" description="Helical" evidence="1">
    <location>
        <begin position="20"/>
        <end position="37"/>
    </location>
</feature>
<evidence type="ECO:0008006" key="4">
    <source>
        <dbReference type="Google" id="ProtNLM"/>
    </source>
</evidence>
<feature type="transmembrane region" description="Helical" evidence="1">
    <location>
        <begin position="115"/>
        <end position="137"/>
    </location>
</feature>
<feature type="transmembrane region" description="Helical" evidence="1">
    <location>
        <begin position="246"/>
        <end position="264"/>
    </location>
</feature>
<feature type="transmembrane region" description="Helical" evidence="1">
    <location>
        <begin position="312"/>
        <end position="332"/>
    </location>
</feature>
<protein>
    <recommendedName>
        <fullName evidence="4">Permease</fullName>
    </recommendedName>
</protein>
<evidence type="ECO:0000256" key="1">
    <source>
        <dbReference type="SAM" id="Phobius"/>
    </source>
</evidence>
<gene>
    <name evidence="2" type="ORF">EIZ48_00040</name>
</gene>
<reference evidence="2 3" key="1">
    <citation type="journal article" date="2017" name="Int. J. Syst. Evol. Microbiol.">
        <title>Photobacterium alginatilyticum sp. nov., a marine bacterium isolated from bottom seawater.</title>
        <authorList>
            <person name="Wang X."/>
            <person name="Wang Y."/>
            <person name="Yang X."/>
            <person name="Sun H."/>
            <person name="Li B."/>
            <person name="Zhang X.H."/>
        </authorList>
    </citation>
    <scope>NUCLEOTIDE SEQUENCE [LARGE SCALE GENOMIC DNA]</scope>
    <source>
        <strain evidence="2 3">P03D4</strain>
    </source>
</reference>
<keyword evidence="1" id="KW-0472">Membrane</keyword>
<feature type="transmembrane region" description="Helical" evidence="1">
    <location>
        <begin position="191"/>
        <end position="210"/>
    </location>
</feature>
<keyword evidence="1" id="KW-0812">Transmembrane</keyword>
<feature type="transmembrane region" description="Helical" evidence="1">
    <location>
        <begin position="222"/>
        <end position="240"/>
    </location>
</feature>
<evidence type="ECO:0000313" key="3">
    <source>
        <dbReference type="Proteomes" id="UP000738517"/>
    </source>
</evidence>
<dbReference type="EMBL" id="RSEJ01000001">
    <property type="protein sequence ID" value="NBI50966.1"/>
    <property type="molecule type" value="Genomic_DNA"/>
</dbReference>